<comment type="similarity">
    <text evidence="2">Belongs to the IMPACT family.</text>
</comment>
<comment type="subcellular location">
    <subcellularLocation>
        <location evidence="1">Cytoplasm</location>
    </subcellularLocation>
</comment>
<dbReference type="Gene3D" id="3.10.110.10">
    <property type="entry name" value="Ubiquitin Conjugating Enzyme"/>
    <property type="match status" value="1"/>
</dbReference>
<dbReference type="Proteomes" id="UP000245946">
    <property type="component" value="Unassembled WGS sequence"/>
</dbReference>
<proteinExistence type="inferred from homology"/>
<dbReference type="Gene3D" id="1.10.238.10">
    <property type="entry name" value="EF-hand"/>
    <property type="match status" value="1"/>
</dbReference>
<dbReference type="PANTHER" id="PTHR16301">
    <property type="entry name" value="IMPACT-RELATED"/>
    <property type="match status" value="1"/>
</dbReference>
<evidence type="ECO:0000256" key="2">
    <source>
        <dbReference type="ARBA" id="ARBA00007665"/>
    </source>
</evidence>
<keyword evidence="3" id="KW-0963">Cytoplasm</keyword>
<dbReference type="PROSITE" id="PS50908">
    <property type="entry name" value="RWD"/>
    <property type="match status" value="1"/>
</dbReference>
<evidence type="ECO:0000259" key="8">
    <source>
        <dbReference type="PROSITE" id="PS50908"/>
    </source>
</evidence>
<evidence type="ECO:0000256" key="7">
    <source>
        <dbReference type="SAM" id="MobiDB-lite"/>
    </source>
</evidence>
<dbReference type="GO" id="GO:0005737">
    <property type="term" value="C:cytoplasm"/>
    <property type="evidence" value="ECO:0007669"/>
    <property type="project" value="UniProtKB-SubCell"/>
</dbReference>
<protein>
    <submittedName>
        <fullName evidence="9">UPF0029-domain-containing protein</fullName>
    </submittedName>
</protein>
<reference evidence="9 10" key="1">
    <citation type="journal article" date="2018" name="Mol. Biol. Evol.">
        <title>Broad Genomic Sampling Reveals a Smut Pathogenic Ancestry of the Fungal Clade Ustilaginomycotina.</title>
        <authorList>
            <person name="Kijpornyongpan T."/>
            <person name="Mondo S.J."/>
            <person name="Barry K."/>
            <person name="Sandor L."/>
            <person name="Lee J."/>
            <person name="Lipzen A."/>
            <person name="Pangilinan J."/>
            <person name="LaButti K."/>
            <person name="Hainaut M."/>
            <person name="Henrissat B."/>
            <person name="Grigoriev I.V."/>
            <person name="Spatafora J.W."/>
            <person name="Aime M.C."/>
        </authorList>
    </citation>
    <scope>NUCLEOTIDE SEQUENCE [LARGE SCALE GENOMIC DNA]</scope>
    <source>
        <strain evidence="9 10">MCA 4186</strain>
    </source>
</reference>
<evidence type="ECO:0000313" key="9">
    <source>
        <dbReference type="EMBL" id="PWO01059.1"/>
    </source>
</evidence>
<dbReference type="GeneID" id="37268787"/>
<keyword evidence="4" id="KW-0678">Repressor</keyword>
<dbReference type="InterPro" id="IPR020568">
    <property type="entry name" value="Ribosomal_Su5_D2-typ_SF"/>
</dbReference>
<name>A0A316ZIY5_9BASI</name>
<feature type="compositionally biased region" description="Basic and acidic residues" evidence="7">
    <location>
        <begin position="116"/>
        <end position="162"/>
    </location>
</feature>
<dbReference type="InterPro" id="IPR036956">
    <property type="entry name" value="Impact_N_sf"/>
</dbReference>
<dbReference type="GO" id="GO:0140469">
    <property type="term" value="P:GCN2-mediated signaling"/>
    <property type="evidence" value="ECO:0007669"/>
    <property type="project" value="TreeGrafter"/>
</dbReference>
<dbReference type="RefSeq" id="XP_025601337.1">
    <property type="nucleotide sequence ID" value="XM_025741243.1"/>
</dbReference>
<evidence type="ECO:0000256" key="6">
    <source>
        <dbReference type="ARBA" id="ARBA00023016"/>
    </source>
</evidence>
<dbReference type="Pfam" id="PF05773">
    <property type="entry name" value="RWD"/>
    <property type="match status" value="1"/>
</dbReference>
<evidence type="ECO:0000256" key="5">
    <source>
        <dbReference type="ARBA" id="ARBA00022845"/>
    </source>
</evidence>
<evidence type="ECO:0000313" key="10">
    <source>
        <dbReference type="Proteomes" id="UP000245946"/>
    </source>
</evidence>
<dbReference type="STRING" id="58919.A0A316ZIY5"/>
<dbReference type="PANTHER" id="PTHR16301:SF24">
    <property type="entry name" value="RWD DOMAIN-CONTAINING PROTEIN"/>
    <property type="match status" value="1"/>
</dbReference>
<accession>A0A316ZIY5</accession>
<dbReference type="Gene3D" id="3.30.230.30">
    <property type="entry name" value="Impact, N-terminal domain"/>
    <property type="match status" value="1"/>
</dbReference>
<organism evidence="9 10">
    <name type="scientific">Tilletiopsis washingtonensis</name>
    <dbReference type="NCBI Taxonomy" id="58919"/>
    <lineage>
        <taxon>Eukaryota</taxon>
        <taxon>Fungi</taxon>
        <taxon>Dikarya</taxon>
        <taxon>Basidiomycota</taxon>
        <taxon>Ustilaginomycotina</taxon>
        <taxon>Exobasidiomycetes</taxon>
        <taxon>Entylomatales</taxon>
        <taxon>Entylomatales incertae sedis</taxon>
        <taxon>Tilletiopsis</taxon>
    </lineage>
</organism>
<feature type="domain" description="RWD" evidence="8">
    <location>
        <begin position="223"/>
        <end position="363"/>
    </location>
</feature>
<dbReference type="EMBL" id="KZ819283">
    <property type="protein sequence ID" value="PWO01059.1"/>
    <property type="molecule type" value="Genomic_DNA"/>
</dbReference>
<keyword evidence="5" id="KW-0810">Translation regulation</keyword>
<dbReference type="SUPFAM" id="SSF54211">
    <property type="entry name" value="Ribosomal protein S5 domain 2-like"/>
    <property type="match status" value="1"/>
</dbReference>
<feature type="region of interest" description="Disordered" evidence="7">
    <location>
        <begin position="116"/>
        <end position="183"/>
    </location>
</feature>
<dbReference type="InterPro" id="IPR001498">
    <property type="entry name" value="Impact_N"/>
</dbReference>
<feature type="compositionally biased region" description="Polar residues" evidence="7">
    <location>
        <begin position="386"/>
        <end position="407"/>
    </location>
</feature>
<keyword evidence="10" id="KW-1185">Reference proteome</keyword>
<dbReference type="InterPro" id="IPR011992">
    <property type="entry name" value="EF-hand-dom_pair"/>
</dbReference>
<evidence type="ECO:0000256" key="3">
    <source>
        <dbReference type="ARBA" id="ARBA00022490"/>
    </source>
</evidence>
<evidence type="ECO:0000256" key="4">
    <source>
        <dbReference type="ARBA" id="ARBA00022491"/>
    </source>
</evidence>
<dbReference type="OrthoDB" id="69641at2759"/>
<feature type="region of interest" description="Disordered" evidence="7">
    <location>
        <begin position="197"/>
        <end position="218"/>
    </location>
</feature>
<gene>
    <name evidence="9" type="ORF">FA09DRAFT_327038</name>
</gene>
<dbReference type="SUPFAM" id="SSF47473">
    <property type="entry name" value="EF-hand"/>
    <property type="match status" value="1"/>
</dbReference>
<evidence type="ECO:0000256" key="1">
    <source>
        <dbReference type="ARBA" id="ARBA00004496"/>
    </source>
</evidence>
<dbReference type="InterPro" id="IPR016135">
    <property type="entry name" value="UBQ-conjugating_enzyme/RWD"/>
</dbReference>
<dbReference type="GO" id="GO:0006446">
    <property type="term" value="P:regulation of translational initiation"/>
    <property type="evidence" value="ECO:0007669"/>
    <property type="project" value="TreeGrafter"/>
</dbReference>
<dbReference type="InterPro" id="IPR006575">
    <property type="entry name" value="RWD_dom"/>
</dbReference>
<dbReference type="InterPro" id="IPR023582">
    <property type="entry name" value="Impact"/>
</dbReference>
<keyword evidence="6" id="KW-0346">Stress response</keyword>
<dbReference type="AlphaFoldDB" id="A0A316ZIY5"/>
<dbReference type="Pfam" id="PF01205">
    <property type="entry name" value="Impact_N"/>
    <property type="match status" value="1"/>
</dbReference>
<sequence length="566" mass="60379">MTRAELLDDSEDLAQSLVDVLAVIFSRFCAPAPAQPLRLGDQPPADGALDSEALDRWATATNGQPLPEDQKEEITEFLDCDDEGRLTFKGFVEMYHLQTTAEPDETWRDLKAHGFGEDLKPLANGKKDEDTADARKEGEGKKDESKKDESKKEEGNKEKASDEPAMASLSLSSRPTTPADEAGDVSSLIAQLEKFASSDAAASDAGDEPPAEEQREAAQQLADEVAALQSIYGDDSLHLLSFASSAGPSSAASTSAGPWRPGQRLRFAISTTVEPPARAGVEDESIPIRLSATLPAHYPASASPPQLQLLSRYVGDESVDHTLFGQVLKAYLHSSPADGVAFTRGEVALFEGTEWVRERIAAWYAARVAERTANGRASAPAPARQELSQASTSIAQDAQPSQPGTTTFDDDASSRQPLPKIFSAPALTERKSVFVGHAARITSPDEVPRVLASLLADRKVARATHPAIHAWVCRPEGAAALHRDCDDDGESAAGGRLAHLLDVLGVENVLVVVTRWYGGIHLGADRFKLINRAARDALELASVVDGPLNPEHGVAAKGAGKKGARK</sequence>
<feature type="region of interest" description="Disordered" evidence="7">
    <location>
        <begin position="374"/>
        <end position="417"/>
    </location>
</feature>
<dbReference type="SUPFAM" id="SSF54495">
    <property type="entry name" value="UBC-like"/>
    <property type="match status" value="1"/>
</dbReference>